<sequence length="29" mass="3094">RATPGKDETTAQEGGRKTTPVKKGCDFQS</sequence>
<protein>
    <submittedName>
        <fullName evidence="2">Uncharacterized protein</fullName>
    </submittedName>
</protein>
<evidence type="ECO:0000313" key="2">
    <source>
        <dbReference type="EMBL" id="GAI00059.1"/>
    </source>
</evidence>
<feature type="non-terminal residue" evidence="2">
    <location>
        <position position="1"/>
    </location>
</feature>
<proteinExistence type="predicted"/>
<accession>X1M103</accession>
<dbReference type="EMBL" id="BARU01048905">
    <property type="protein sequence ID" value="GAI00059.1"/>
    <property type="molecule type" value="Genomic_DNA"/>
</dbReference>
<name>X1M103_9ZZZZ</name>
<evidence type="ECO:0000256" key="1">
    <source>
        <dbReference type="SAM" id="MobiDB-lite"/>
    </source>
</evidence>
<organism evidence="2">
    <name type="scientific">marine sediment metagenome</name>
    <dbReference type="NCBI Taxonomy" id="412755"/>
    <lineage>
        <taxon>unclassified sequences</taxon>
        <taxon>metagenomes</taxon>
        <taxon>ecological metagenomes</taxon>
    </lineage>
</organism>
<dbReference type="AlphaFoldDB" id="X1M103"/>
<reference evidence="2" key="1">
    <citation type="journal article" date="2014" name="Front. Microbiol.">
        <title>High frequency of phylogenetically diverse reductive dehalogenase-homologous genes in deep subseafloor sedimentary metagenomes.</title>
        <authorList>
            <person name="Kawai M."/>
            <person name="Futagami T."/>
            <person name="Toyoda A."/>
            <person name="Takaki Y."/>
            <person name="Nishi S."/>
            <person name="Hori S."/>
            <person name="Arai W."/>
            <person name="Tsubouchi T."/>
            <person name="Morono Y."/>
            <person name="Uchiyama I."/>
            <person name="Ito T."/>
            <person name="Fujiyama A."/>
            <person name="Inagaki F."/>
            <person name="Takami H."/>
        </authorList>
    </citation>
    <scope>NUCLEOTIDE SEQUENCE</scope>
    <source>
        <strain evidence="2">Expedition CK06-06</strain>
    </source>
</reference>
<feature type="region of interest" description="Disordered" evidence="1">
    <location>
        <begin position="1"/>
        <end position="29"/>
    </location>
</feature>
<gene>
    <name evidence="2" type="ORF">S03H2_72385</name>
</gene>
<comment type="caution">
    <text evidence="2">The sequence shown here is derived from an EMBL/GenBank/DDBJ whole genome shotgun (WGS) entry which is preliminary data.</text>
</comment>